<protein>
    <submittedName>
        <fullName evidence="1">Uncharacterized protein</fullName>
    </submittedName>
</protein>
<sequence>MSSSSSSLPPAPKIARRMALSVICIIDGSVAKACPCGQLAVSRRVSSSMMVS</sequence>
<evidence type="ECO:0000313" key="1">
    <source>
        <dbReference type="EMBL" id="COZ29134.1"/>
    </source>
</evidence>
<comment type="caution">
    <text evidence="1">The sequence shown here is derived from an EMBL/GenBank/DDBJ whole genome shotgun (WGS) entry which is preliminary data.</text>
</comment>
<dbReference type="Proteomes" id="UP000039021">
    <property type="component" value="Unassembled WGS sequence"/>
</dbReference>
<reference evidence="2" key="1">
    <citation type="submission" date="2015-03" db="EMBL/GenBank/DDBJ databases">
        <authorList>
            <consortium name="Pathogen Informatics"/>
        </authorList>
    </citation>
    <scope>NUCLEOTIDE SEQUENCE [LARGE SCALE GENOMIC DNA]</scope>
    <source>
        <strain evidence="2">N09902308</strain>
    </source>
</reference>
<name>A0A916LDJ3_MYCTX</name>
<organism evidence="1 2">
    <name type="scientific">Mycobacterium tuberculosis</name>
    <dbReference type="NCBI Taxonomy" id="1773"/>
    <lineage>
        <taxon>Bacteria</taxon>
        <taxon>Bacillati</taxon>
        <taxon>Actinomycetota</taxon>
        <taxon>Actinomycetes</taxon>
        <taxon>Mycobacteriales</taxon>
        <taxon>Mycobacteriaceae</taxon>
        <taxon>Mycobacterium</taxon>
        <taxon>Mycobacterium tuberculosis complex</taxon>
    </lineage>
</organism>
<dbReference type="AlphaFoldDB" id="A0A916LDJ3"/>
<dbReference type="EMBL" id="CSBK01001910">
    <property type="protein sequence ID" value="COZ29134.1"/>
    <property type="molecule type" value="Genomic_DNA"/>
</dbReference>
<accession>A0A916LDJ3</accession>
<evidence type="ECO:0000313" key="2">
    <source>
        <dbReference type="Proteomes" id="UP000039021"/>
    </source>
</evidence>
<gene>
    <name evidence="1" type="ORF">ERS007739_03595</name>
</gene>
<proteinExistence type="predicted"/>